<dbReference type="HAMAP" id="MF_00048">
    <property type="entry name" value="UPF0102"/>
    <property type="match status" value="1"/>
</dbReference>
<proteinExistence type="inferred from homology"/>
<keyword evidence="4" id="KW-1185">Reference proteome</keyword>
<name>A0A7M2RJG9_9FIRM</name>
<dbReference type="Pfam" id="PF02021">
    <property type="entry name" value="UPF0102"/>
    <property type="match status" value="1"/>
</dbReference>
<dbReference type="CDD" id="cd20736">
    <property type="entry name" value="PoNe_Nuclease"/>
    <property type="match status" value="1"/>
</dbReference>
<dbReference type="InterPro" id="IPR011856">
    <property type="entry name" value="tRNA_endonuc-like_dom_sf"/>
</dbReference>
<evidence type="ECO:0000256" key="1">
    <source>
        <dbReference type="ARBA" id="ARBA00006738"/>
    </source>
</evidence>
<sequence>MEAACVNNTQKGRAQEERACNYLRGKGYEILNRNFYSRFGEIDIIARQQETIVFIEVKYRENTSAIIPEEAVDYKKRKRIIKTADYYRLKNRIWDDIPCRFDVISMAQEKIIHHANAFGYDGKNLD</sequence>
<dbReference type="PANTHER" id="PTHR34039">
    <property type="entry name" value="UPF0102 PROTEIN YRAN"/>
    <property type="match status" value="1"/>
</dbReference>
<dbReference type="Proteomes" id="UP000593601">
    <property type="component" value="Chromosome"/>
</dbReference>
<reference evidence="3 4" key="1">
    <citation type="submission" date="2020-10" db="EMBL/GenBank/DDBJ databases">
        <title>Blautia liquoris sp.nov., isolated from the mud in a fermentation cellar used for the production of Chinese strong-flavoured liquor.</title>
        <authorList>
            <person name="Lu L."/>
        </authorList>
    </citation>
    <scope>NUCLEOTIDE SEQUENCE [LARGE SCALE GENOMIC DNA]</scope>
    <source>
        <strain evidence="3 4">LZLJ-3</strain>
    </source>
</reference>
<evidence type="ECO:0000256" key="2">
    <source>
        <dbReference type="HAMAP-Rule" id="MF_00048"/>
    </source>
</evidence>
<organism evidence="3 4">
    <name type="scientific">Blautia liquoris</name>
    <dbReference type="NCBI Taxonomy" id="2779518"/>
    <lineage>
        <taxon>Bacteria</taxon>
        <taxon>Bacillati</taxon>
        <taxon>Bacillota</taxon>
        <taxon>Clostridia</taxon>
        <taxon>Lachnospirales</taxon>
        <taxon>Lachnospiraceae</taxon>
        <taxon>Blautia</taxon>
    </lineage>
</organism>
<dbReference type="NCBIfam" id="NF009150">
    <property type="entry name" value="PRK12497.1-3"/>
    <property type="match status" value="1"/>
</dbReference>
<gene>
    <name evidence="3" type="ORF">INP51_05890</name>
</gene>
<dbReference type="EMBL" id="CP063304">
    <property type="protein sequence ID" value="QOV20476.1"/>
    <property type="molecule type" value="Genomic_DNA"/>
</dbReference>
<evidence type="ECO:0000313" key="4">
    <source>
        <dbReference type="Proteomes" id="UP000593601"/>
    </source>
</evidence>
<dbReference type="Gene3D" id="3.40.1350.10">
    <property type="match status" value="1"/>
</dbReference>
<dbReference type="GO" id="GO:0003676">
    <property type="term" value="F:nucleic acid binding"/>
    <property type="evidence" value="ECO:0007669"/>
    <property type="project" value="InterPro"/>
</dbReference>
<dbReference type="PANTHER" id="PTHR34039:SF1">
    <property type="entry name" value="UPF0102 PROTEIN YRAN"/>
    <property type="match status" value="1"/>
</dbReference>
<dbReference type="AlphaFoldDB" id="A0A7M2RJG9"/>
<comment type="similarity">
    <text evidence="1 2">Belongs to the UPF0102 family.</text>
</comment>
<dbReference type="KEGG" id="bliq:INP51_05890"/>
<accession>A0A7M2RJG9</accession>
<dbReference type="SUPFAM" id="SSF52980">
    <property type="entry name" value="Restriction endonuclease-like"/>
    <property type="match status" value="1"/>
</dbReference>
<dbReference type="NCBIfam" id="TIGR00252">
    <property type="entry name" value="YraN family protein"/>
    <property type="match status" value="1"/>
</dbReference>
<protein>
    <recommendedName>
        <fullName evidence="2">UPF0102 protein INP51_05890</fullName>
    </recommendedName>
</protein>
<dbReference type="InterPro" id="IPR003509">
    <property type="entry name" value="UPF0102_YraN-like"/>
</dbReference>
<dbReference type="InterPro" id="IPR011335">
    <property type="entry name" value="Restrct_endonuc-II-like"/>
</dbReference>
<evidence type="ECO:0000313" key="3">
    <source>
        <dbReference type="EMBL" id="QOV20476.1"/>
    </source>
</evidence>